<dbReference type="InterPro" id="IPR025312">
    <property type="entry name" value="DUF4216"/>
</dbReference>
<sequence>MYAKNLKRHSTEYRKGVINFMNAAKEDRIRRNSDYMCCSCADCKNENMFDSGEDVHGHLIQRGFMESYTCWVKHGEQESGSGVAADRSGAHNQEDEDEHDMFIPSPLGGEMVDVDHDLLQDMLRDVEDPAQNERDGMKFSRLVSDSETSLYAGCKAKHTKLSVTLDLMKLKASSGWTDKSFTELLGILKAMLPIENTLPETTYEAKQVLCPLGLEVRRIHACPNNCILYHKEYTDLDACPVCKASRYKRKKSADERNKSKRGGPAKVVWYLPIIDRFKRIFANPNEAKLVRWHATERRNDGMLRHPADSIEWRNIDRKHKDFDADPRNMRICLCTDGMNPFGDMSSTHSTWPVLIANYNLPPWLCFKRKYIMLCLLIQGPRQLGNGIDVFLEPVIDDLEILWKEGVETWDAYGQENFKLRVLLFCTINDYPALGNLSGQTIKGKKACSDCKEYTQSRWLKKSRKMVYMGHRRWLPLRHAFRRKNKIFNGKRELQPAPKDLSGDEVHNMVKDISNEFGKKRKRSKTKEKGMWKKKSIFWRLPYWKDLDIHHCIDLMHVEKNVCESLVGLMLNIPGKTKDGLNARLDLQDMNIRSELQPIRDAETGKVYLLPACHTLLKDEKIAMLSCLKDIKVPSGYSARISKYVKLDDLKLVGMKSHDCHVLITQILPVAIRGILAPKVRHTIQRLCAFFNAIGQKVIDPEDLDGLQTDIVNTLCHLEMFFPLSFFDIMVHLPVDMVKQTKLCDPAFLREMWPFERYMGVLKSYVCNRAKPEGSIIEGYITEEAIEFCVNYMSDADPIGVPASRHEGRLSRVGTIGRKRIRPDQASHMARIRYKWIFYTVKQDDKSTVQNNGVRIDAFQDQVGSNTYYGRIEEICELNYVKFKVRLFRCHWVNLSTGVKADKEGFTLVDLSKVGYVDEPFVLAKQVEQIFYIKDPSNRKMHIVRDGKRRIVGVDNVVDEEEYNHNLHVRPHIDLDDDPQEPVAYARSDHTEVITL</sequence>
<dbReference type="Pfam" id="PF13963">
    <property type="entry name" value="Transpos_assoc"/>
    <property type="match status" value="1"/>
</dbReference>
<dbReference type="InterPro" id="IPR029480">
    <property type="entry name" value="Transpos_assoc"/>
</dbReference>
<dbReference type="PANTHER" id="PTHR10775:SF179">
    <property type="entry name" value="TRANSPOSON, EN_SPM-LIKE, TRANSPOSASE-ASSOCIATED DOMAIN PROTEIN"/>
    <property type="match status" value="1"/>
</dbReference>
<gene>
    <name evidence="4" type="ordered locus">LOC_Os12g27010</name>
</gene>
<dbReference type="PANTHER" id="PTHR10775">
    <property type="entry name" value="OS08G0208400 PROTEIN"/>
    <property type="match status" value="1"/>
</dbReference>
<dbReference type="AlphaFoldDB" id="Q2QRN0"/>
<evidence type="ECO:0000313" key="4">
    <source>
        <dbReference type="EMBL" id="ABA98358.1"/>
    </source>
</evidence>
<evidence type="ECO:0000259" key="3">
    <source>
        <dbReference type="Pfam" id="PF13963"/>
    </source>
</evidence>
<dbReference type="InterPro" id="IPR025452">
    <property type="entry name" value="DUF4218"/>
</dbReference>
<dbReference type="Pfam" id="PF13960">
    <property type="entry name" value="DUF4218"/>
    <property type="match status" value="1"/>
</dbReference>
<evidence type="ECO:0000259" key="1">
    <source>
        <dbReference type="Pfam" id="PF13952"/>
    </source>
</evidence>
<name>Q2QRN0_ORYSJ</name>
<dbReference type="EMBL" id="DP000011">
    <property type="protein sequence ID" value="ABA98358.1"/>
    <property type="molecule type" value="Genomic_DNA"/>
</dbReference>
<dbReference type="InterPro" id="IPR004242">
    <property type="entry name" value="Transposase_21"/>
</dbReference>
<dbReference type="Pfam" id="PF13952">
    <property type="entry name" value="DUF4216"/>
    <property type="match status" value="1"/>
</dbReference>
<reference evidence="4" key="1">
    <citation type="journal article" date="2005" name="BMC Biol.">
        <title>The sequence of rice chromosomes 11 and 12, rich in disease resistance genes and recent gene duplications.</title>
        <authorList>
            <consortium name="The rice chromosomes 11 and 12 sequencing consortia"/>
        </authorList>
    </citation>
    <scope>NUCLEOTIDE SEQUENCE [LARGE SCALE GENOMIC DNA]</scope>
</reference>
<protein>
    <submittedName>
        <fullName evidence="4">Transposon protein, putative, CACTA, En/Spm sub-class</fullName>
    </submittedName>
</protein>
<reference evidence="4" key="2">
    <citation type="submission" date="2005-04" db="EMBL/GenBank/DDBJ databases">
        <authorList>
            <person name="Buell C.R."/>
            <person name="Wing R.A."/>
            <person name="McCombie W.A."/>
            <person name="Ouyang S."/>
        </authorList>
    </citation>
    <scope>NUCLEOTIDE SEQUENCE</scope>
</reference>
<proteinExistence type="predicted"/>
<dbReference type="Pfam" id="PF02992">
    <property type="entry name" value="Transposase_21"/>
    <property type="match status" value="1"/>
</dbReference>
<feature type="domain" description="Transposase-associated" evidence="3">
    <location>
        <begin position="5"/>
        <end position="76"/>
    </location>
</feature>
<feature type="domain" description="DUF4216" evidence="1">
    <location>
        <begin position="876"/>
        <end position="941"/>
    </location>
</feature>
<reference evidence="4" key="3">
    <citation type="submission" date="2006-01" db="EMBL/GenBank/DDBJ databases">
        <authorList>
            <person name="Buell R."/>
        </authorList>
    </citation>
    <scope>NUCLEOTIDE SEQUENCE</scope>
</reference>
<organism evidence="4">
    <name type="scientific">Oryza sativa subsp. japonica</name>
    <name type="common">Rice</name>
    <dbReference type="NCBI Taxonomy" id="39947"/>
    <lineage>
        <taxon>Eukaryota</taxon>
        <taxon>Viridiplantae</taxon>
        <taxon>Streptophyta</taxon>
        <taxon>Embryophyta</taxon>
        <taxon>Tracheophyta</taxon>
        <taxon>Spermatophyta</taxon>
        <taxon>Magnoliopsida</taxon>
        <taxon>Liliopsida</taxon>
        <taxon>Poales</taxon>
        <taxon>Poaceae</taxon>
        <taxon>BOP clade</taxon>
        <taxon>Oryzoideae</taxon>
        <taxon>Oryzeae</taxon>
        <taxon>Oryzinae</taxon>
        <taxon>Oryza</taxon>
        <taxon>Oryza sativa</taxon>
    </lineage>
</organism>
<accession>Q2QRN0</accession>
<evidence type="ECO:0000259" key="2">
    <source>
        <dbReference type="Pfam" id="PF13960"/>
    </source>
</evidence>
<feature type="domain" description="DUF4218" evidence="2">
    <location>
        <begin position="694"/>
        <end position="796"/>
    </location>
</feature>